<reference evidence="2 3" key="1">
    <citation type="submission" date="2023-03" db="EMBL/GenBank/DDBJ databases">
        <title>WGS of Methanotrichaceae archaeon Mx.</title>
        <authorList>
            <person name="Sorokin D.Y."/>
            <person name="Merkel A.Y."/>
        </authorList>
    </citation>
    <scope>NUCLEOTIDE SEQUENCE [LARGE SCALE GENOMIC DNA]</scope>
    <source>
        <strain evidence="2 3">Mx</strain>
    </source>
</reference>
<dbReference type="GO" id="GO:0008168">
    <property type="term" value="F:methyltransferase activity"/>
    <property type="evidence" value="ECO:0007669"/>
    <property type="project" value="UniProtKB-KW"/>
</dbReference>
<dbReference type="EMBL" id="JARFPK010000003">
    <property type="protein sequence ID" value="MDF0589767.1"/>
    <property type="molecule type" value="Genomic_DNA"/>
</dbReference>
<dbReference type="InterPro" id="IPR029063">
    <property type="entry name" value="SAM-dependent_MTases_sf"/>
</dbReference>
<name>A0ABT5X5A4_9EURY</name>
<dbReference type="SUPFAM" id="SSF53335">
    <property type="entry name" value="S-adenosyl-L-methionine-dependent methyltransferases"/>
    <property type="match status" value="1"/>
</dbReference>
<keyword evidence="2" id="KW-0489">Methyltransferase</keyword>
<evidence type="ECO:0000259" key="1">
    <source>
        <dbReference type="Pfam" id="PF13847"/>
    </source>
</evidence>
<comment type="caution">
    <text evidence="2">The sequence shown here is derived from an EMBL/GenBank/DDBJ whole genome shotgun (WGS) entry which is preliminary data.</text>
</comment>
<dbReference type="InterPro" id="IPR025714">
    <property type="entry name" value="Methyltranfer_dom"/>
</dbReference>
<evidence type="ECO:0000313" key="3">
    <source>
        <dbReference type="Proteomes" id="UP001220010"/>
    </source>
</evidence>
<evidence type="ECO:0000313" key="2">
    <source>
        <dbReference type="EMBL" id="MDF0589767.1"/>
    </source>
</evidence>
<dbReference type="RefSeq" id="WP_316965527.1">
    <property type="nucleotide sequence ID" value="NZ_JARFPK010000003.1"/>
</dbReference>
<dbReference type="GO" id="GO:0032259">
    <property type="term" value="P:methylation"/>
    <property type="evidence" value="ECO:0007669"/>
    <property type="project" value="UniProtKB-KW"/>
</dbReference>
<sequence length="189" mass="21198">MTFHSIFARFTAAFEKIASRSTVLSEMYAFPYREVVAREISLANIRSGERVLNVGCGAVPFTAIHIARLTQARVLALDRDPDVVRSARACIRRMNLEDRIEVELGDASENVPEDFDAAIVALQAEPKYEIFKKLQERCGSRTPLIFRAPSPSFKDRYDSLPDTLLHDAAIRQSMATFDRSLLYQAAAQG</sequence>
<keyword evidence="3" id="KW-1185">Reference proteome</keyword>
<feature type="domain" description="Methyltransferase" evidence="1">
    <location>
        <begin position="46"/>
        <end position="119"/>
    </location>
</feature>
<accession>A0ABT5X5A4</accession>
<proteinExistence type="predicted"/>
<gene>
    <name evidence="2" type="ORF">P0O15_01050</name>
</gene>
<dbReference type="Proteomes" id="UP001220010">
    <property type="component" value="Unassembled WGS sequence"/>
</dbReference>
<dbReference type="Pfam" id="PF13847">
    <property type="entry name" value="Methyltransf_31"/>
    <property type="match status" value="1"/>
</dbReference>
<keyword evidence="2" id="KW-0808">Transferase</keyword>
<dbReference type="Gene3D" id="3.40.50.150">
    <property type="entry name" value="Vaccinia Virus protein VP39"/>
    <property type="match status" value="1"/>
</dbReference>
<dbReference type="CDD" id="cd02440">
    <property type="entry name" value="AdoMet_MTases"/>
    <property type="match status" value="1"/>
</dbReference>
<protein>
    <submittedName>
        <fullName evidence="2">Methyltransferase domain-containing protein</fullName>
    </submittedName>
</protein>
<organism evidence="2 3">
    <name type="scientific">Candidatus Methanocrinis natronophilus</name>
    <dbReference type="NCBI Taxonomy" id="3033396"/>
    <lineage>
        <taxon>Archaea</taxon>
        <taxon>Methanobacteriati</taxon>
        <taxon>Methanobacteriota</taxon>
        <taxon>Stenosarchaea group</taxon>
        <taxon>Methanomicrobia</taxon>
        <taxon>Methanotrichales</taxon>
        <taxon>Methanotrichaceae</taxon>
        <taxon>Methanocrinis</taxon>
    </lineage>
</organism>